<sequence length="38" mass="4021">MLVTSVPKKPGGGEPPSKNQKCSCSHFLNTRGAPQQPL</sequence>
<reference evidence="2" key="2">
    <citation type="journal article" date="2015" name="Fish Shellfish Immunol.">
        <title>Early steps in the European eel (Anguilla anguilla)-Vibrio vulnificus interaction in the gills: Role of the RtxA13 toxin.</title>
        <authorList>
            <person name="Callol A."/>
            <person name="Pajuelo D."/>
            <person name="Ebbesson L."/>
            <person name="Teles M."/>
            <person name="MacKenzie S."/>
            <person name="Amaro C."/>
        </authorList>
    </citation>
    <scope>NUCLEOTIDE SEQUENCE</scope>
</reference>
<feature type="region of interest" description="Disordered" evidence="1">
    <location>
        <begin position="1"/>
        <end position="38"/>
    </location>
</feature>
<accession>A0A0E9VCP0</accession>
<dbReference type="EMBL" id="GBXM01032765">
    <property type="protein sequence ID" value="JAH75812.1"/>
    <property type="molecule type" value="Transcribed_RNA"/>
</dbReference>
<evidence type="ECO:0000313" key="2">
    <source>
        <dbReference type="EMBL" id="JAH75812.1"/>
    </source>
</evidence>
<proteinExistence type="predicted"/>
<protein>
    <submittedName>
        <fullName evidence="2">Uncharacterized protein</fullName>
    </submittedName>
</protein>
<evidence type="ECO:0000256" key="1">
    <source>
        <dbReference type="SAM" id="MobiDB-lite"/>
    </source>
</evidence>
<reference evidence="2" key="1">
    <citation type="submission" date="2014-11" db="EMBL/GenBank/DDBJ databases">
        <authorList>
            <person name="Amaro Gonzalez C."/>
        </authorList>
    </citation>
    <scope>NUCLEOTIDE SEQUENCE</scope>
</reference>
<dbReference type="AlphaFoldDB" id="A0A0E9VCP0"/>
<name>A0A0E9VCP0_ANGAN</name>
<organism evidence="2">
    <name type="scientific">Anguilla anguilla</name>
    <name type="common">European freshwater eel</name>
    <name type="synonym">Muraena anguilla</name>
    <dbReference type="NCBI Taxonomy" id="7936"/>
    <lineage>
        <taxon>Eukaryota</taxon>
        <taxon>Metazoa</taxon>
        <taxon>Chordata</taxon>
        <taxon>Craniata</taxon>
        <taxon>Vertebrata</taxon>
        <taxon>Euteleostomi</taxon>
        <taxon>Actinopterygii</taxon>
        <taxon>Neopterygii</taxon>
        <taxon>Teleostei</taxon>
        <taxon>Anguilliformes</taxon>
        <taxon>Anguillidae</taxon>
        <taxon>Anguilla</taxon>
    </lineage>
</organism>
<feature type="compositionally biased region" description="Polar residues" evidence="1">
    <location>
        <begin position="19"/>
        <end position="28"/>
    </location>
</feature>